<evidence type="ECO:0000256" key="2">
    <source>
        <dbReference type="ARBA" id="ARBA00010617"/>
    </source>
</evidence>
<evidence type="ECO:0000256" key="5">
    <source>
        <dbReference type="ARBA" id="ARBA00023033"/>
    </source>
</evidence>
<dbReference type="SUPFAM" id="SSF48264">
    <property type="entry name" value="Cytochrome P450"/>
    <property type="match status" value="1"/>
</dbReference>
<dbReference type="InterPro" id="IPR001128">
    <property type="entry name" value="Cyt_P450"/>
</dbReference>
<dbReference type="CDD" id="cd05911">
    <property type="entry name" value="Firefly_Luc_like"/>
    <property type="match status" value="1"/>
</dbReference>
<dbReference type="InterPro" id="IPR017972">
    <property type="entry name" value="Cyt_P450_CS"/>
</dbReference>
<evidence type="ECO:0000256" key="3">
    <source>
        <dbReference type="ARBA" id="ARBA00022723"/>
    </source>
</evidence>
<dbReference type="PANTHER" id="PTHR24096">
    <property type="entry name" value="LONG-CHAIN-FATTY-ACID--COA LIGASE"/>
    <property type="match status" value="1"/>
</dbReference>
<evidence type="ECO:0000259" key="8">
    <source>
        <dbReference type="Pfam" id="PF13193"/>
    </source>
</evidence>
<feature type="domain" description="AMP-dependent synthetase/ligase" evidence="7">
    <location>
        <begin position="63"/>
        <end position="432"/>
    </location>
</feature>
<keyword evidence="6" id="KW-0349">Heme</keyword>
<evidence type="ECO:0000256" key="6">
    <source>
        <dbReference type="PIRSR" id="PIRSR602403-1"/>
    </source>
</evidence>
<evidence type="ECO:0000313" key="9">
    <source>
        <dbReference type="EMBL" id="VIO56660.1"/>
    </source>
</evidence>
<dbReference type="SUPFAM" id="SSF56801">
    <property type="entry name" value="Acetyl-CoA synthetase-like"/>
    <property type="match status" value="1"/>
</dbReference>
<dbReference type="GO" id="GO:0016705">
    <property type="term" value="F:oxidoreductase activity, acting on paired donors, with incorporation or reduction of molecular oxygen"/>
    <property type="evidence" value="ECO:0007669"/>
    <property type="project" value="InterPro"/>
</dbReference>
<evidence type="ECO:0000256" key="4">
    <source>
        <dbReference type="ARBA" id="ARBA00023004"/>
    </source>
</evidence>
<evidence type="ECO:0000259" key="7">
    <source>
        <dbReference type="Pfam" id="PF00501"/>
    </source>
</evidence>
<dbReference type="EMBL" id="CAAKMV010000125">
    <property type="protein sequence ID" value="VIO56660.1"/>
    <property type="molecule type" value="Genomic_DNA"/>
</dbReference>
<name>A0A4E9ECQ0_GIBZA</name>
<dbReference type="Gene3D" id="1.10.630.10">
    <property type="entry name" value="Cytochrome P450"/>
    <property type="match status" value="1"/>
</dbReference>
<dbReference type="InterPro" id="IPR020845">
    <property type="entry name" value="AMP-binding_CS"/>
</dbReference>
<dbReference type="PROSITE" id="PS00086">
    <property type="entry name" value="CYTOCHROME_P450"/>
    <property type="match status" value="1"/>
</dbReference>
<dbReference type="GO" id="GO:0005506">
    <property type="term" value="F:iron ion binding"/>
    <property type="evidence" value="ECO:0007669"/>
    <property type="project" value="InterPro"/>
</dbReference>
<reference evidence="9" key="1">
    <citation type="submission" date="2019-04" db="EMBL/GenBank/DDBJ databases">
        <authorList>
            <person name="Melise S."/>
            <person name="Noan J."/>
            <person name="Okalmin O."/>
        </authorList>
    </citation>
    <scope>NUCLEOTIDE SEQUENCE</scope>
    <source>
        <strain evidence="9">FN9</strain>
    </source>
</reference>
<evidence type="ECO:0008006" key="10">
    <source>
        <dbReference type="Google" id="ProtNLM"/>
    </source>
</evidence>
<dbReference type="AlphaFoldDB" id="A0A4E9ECQ0"/>
<comment type="cofactor">
    <cofactor evidence="1 6">
        <name>heme</name>
        <dbReference type="ChEBI" id="CHEBI:30413"/>
    </cofactor>
</comment>
<dbReference type="CDD" id="cd11040">
    <property type="entry name" value="CYP7_CYP8-like"/>
    <property type="match status" value="1"/>
</dbReference>
<proteinExistence type="inferred from homology"/>
<dbReference type="Pfam" id="PF00067">
    <property type="entry name" value="p450"/>
    <property type="match status" value="1"/>
</dbReference>
<dbReference type="PRINTS" id="PR00465">
    <property type="entry name" value="EP450IV"/>
</dbReference>
<dbReference type="InterPro" id="IPR025110">
    <property type="entry name" value="AMP-bd_C"/>
</dbReference>
<evidence type="ECO:0000256" key="1">
    <source>
        <dbReference type="ARBA" id="ARBA00001971"/>
    </source>
</evidence>
<sequence>MTFNPPSWAPQLPSTYLRLTLYSIILTKIDIPDSISVADFINTDKAGRKAFSSSKNPYTCGVTGQSRSATEVAQRVDFLARGLSKAVGFDAHDGTAWERVVAIYALNTIDYIPVTHAIHRVDGIVTPASSAHSVSELEHQLRSSRAKALFTCAPLLDTAVKAAKTVGIPDKNIFLLPLPDVPSDGSYKSIEDLISEGQNLPPLSIPAWIPGQGKRQTAYLCYSSGTSGLPKAVMISHYNVIACTIMIHTYETMTRQQDGIDTQVALGLLPFSHIYGLVVIAHIAQYRGDETVVMQRFQLDQLLACIQKFRIEQLSVVPPIIVQLLSSQDKCRKYDLSSVRLVFSGAAPLGGETIQKLLEHYPKWRISQGYGLTEASPSVFHTSEADAFLGSSGSLLPGVKVKIIDQHGNEVTEHETPGELYVQGPNVVLGYLHNEKANAETFVWREDGRWLRTGDEVLVRKSERGFEHFFVVDRIKELIKVKGHQVAPAELEAHLLDHPYVADSAVIGIVDERAGEVPLAFIVKSREASGISDEDVVKAVHQHVEEHKARHKWLKGGVRVLDVIPKSPSGKILRRVLKAKVAAEKPTDHDLTQPFSYPSIAVLSLLAMDSHSSSFLGQTFLDLRNGDLSSSSAWTTAAIATAIALSLLNYFLTPRLDPREPPVVKPTIPWIGHILGIIRHQADYGRLIHNANPNHQIATLPMLNGKLYAVFDPSLLQSLLRNKTASFEPFAIDYAKKTFDLTQEEFLKVKAPGVYDEFTDAIHASFQTVSLHQMNVHFLACISAKLDPMSNGTMRAHADTHGKEKVTNGQLQVENLYLWCRDVMSLATTKALYGDTDPFGSKPDLIEDMWCFEESVPYFLLSLYPSITMPKAYKARSTLQDIICKWYSEDHDVTDPSVSAIVRNRAGSLRKNGLIGSEIGKFEVILPNVATLNAVPTFYWLLLYILDRPELVARIRSEAEAAAVIAHDNGKKTVTFNIAEYEAKLPLLVSCYRETMRLVNQSVSMRRILEDITVTTPEGNTYLLKKGTDMQLPAGVAHYEQSVWGSDVNTFDPERFHPGSKGSPEEERKRKAAYIPFGGGRHLCPGRNFAFAEIIGFASSLLLGFDVEATGMGFGDMKKLGPQLAGGTVRPEKYGSGLGAQIKSRQGWGNVQWKFEC</sequence>
<feature type="domain" description="AMP-binding enzyme C-terminal" evidence="8">
    <location>
        <begin position="490"/>
        <end position="571"/>
    </location>
</feature>
<protein>
    <recommendedName>
        <fullName evidence="10">AMP-dependent synthetase/ligase domain-containing protein</fullName>
    </recommendedName>
</protein>
<comment type="similarity">
    <text evidence="2">Belongs to the cytochrome P450 family.</text>
</comment>
<dbReference type="GO" id="GO:0020037">
    <property type="term" value="F:heme binding"/>
    <property type="evidence" value="ECO:0007669"/>
    <property type="project" value="InterPro"/>
</dbReference>
<dbReference type="InterPro" id="IPR045851">
    <property type="entry name" value="AMP-bd_C_sf"/>
</dbReference>
<keyword evidence="5" id="KW-0503">Monooxygenase</keyword>
<dbReference type="InterPro" id="IPR036396">
    <property type="entry name" value="Cyt_P450_sf"/>
</dbReference>
<dbReference type="PROSITE" id="PS00455">
    <property type="entry name" value="AMP_BINDING"/>
    <property type="match status" value="1"/>
</dbReference>
<dbReference type="GO" id="GO:0016405">
    <property type="term" value="F:CoA-ligase activity"/>
    <property type="evidence" value="ECO:0007669"/>
    <property type="project" value="TreeGrafter"/>
</dbReference>
<dbReference type="Pfam" id="PF00501">
    <property type="entry name" value="AMP-binding"/>
    <property type="match status" value="1"/>
</dbReference>
<dbReference type="Gene3D" id="3.40.50.980">
    <property type="match status" value="2"/>
</dbReference>
<dbReference type="Gene3D" id="3.30.300.30">
    <property type="match status" value="1"/>
</dbReference>
<dbReference type="InterPro" id="IPR002403">
    <property type="entry name" value="Cyt_P450_E_grp-IV"/>
</dbReference>
<gene>
    <name evidence="9" type="ORF">FUG_LOCUS220898</name>
</gene>
<organism evidence="9">
    <name type="scientific">Gibberella zeae</name>
    <name type="common">Wheat head blight fungus</name>
    <name type="synonym">Fusarium graminearum</name>
    <dbReference type="NCBI Taxonomy" id="5518"/>
    <lineage>
        <taxon>Eukaryota</taxon>
        <taxon>Fungi</taxon>
        <taxon>Dikarya</taxon>
        <taxon>Ascomycota</taxon>
        <taxon>Pezizomycotina</taxon>
        <taxon>Sordariomycetes</taxon>
        <taxon>Hypocreomycetidae</taxon>
        <taxon>Hypocreales</taxon>
        <taxon>Nectriaceae</taxon>
        <taxon>Fusarium</taxon>
    </lineage>
</organism>
<keyword evidence="3 6" id="KW-0479">Metal-binding</keyword>
<dbReference type="PANTHER" id="PTHR24096:SF422">
    <property type="entry name" value="BCDNA.GH02901"/>
    <property type="match status" value="1"/>
</dbReference>
<keyword evidence="5" id="KW-0560">Oxidoreductase</keyword>
<keyword evidence="4 6" id="KW-0408">Iron</keyword>
<dbReference type="Gene3D" id="2.30.38.10">
    <property type="entry name" value="Luciferase, Domain 3"/>
    <property type="match status" value="1"/>
</dbReference>
<dbReference type="InterPro" id="IPR000873">
    <property type="entry name" value="AMP-dep_synth/lig_dom"/>
</dbReference>
<dbReference type="GO" id="GO:0004497">
    <property type="term" value="F:monooxygenase activity"/>
    <property type="evidence" value="ECO:0007669"/>
    <property type="project" value="UniProtKB-KW"/>
</dbReference>
<dbReference type="Pfam" id="PF13193">
    <property type="entry name" value="AMP-binding_C"/>
    <property type="match status" value="1"/>
</dbReference>
<feature type="binding site" description="axial binding residue" evidence="6">
    <location>
        <position position="1084"/>
    </location>
    <ligand>
        <name>heme</name>
        <dbReference type="ChEBI" id="CHEBI:30413"/>
    </ligand>
    <ligandPart>
        <name>Fe</name>
        <dbReference type="ChEBI" id="CHEBI:18248"/>
    </ligandPart>
</feature>
<accession>A0A4E9ECQ0</accession>